<organism evidence="1 2">
    <name type="scientific">Mycolicibacterium conceptionense</name>
    <dbReference type="NCBI Taxonomy" id="451644"/>
    <lineage>
        <taxon>Bacteria</taxon>
        <taxon>Bacillati</taxon>
        <taxon>Actinomycetota</taxon>
        <taxon>Actinomycetes</taxon>
        <taxon>Mycobacteriales</taxon>
        <taxon>Mycobacteriaceae</taxon>
        <taxon>Mycolicibacterium</taxon>
    </lineage>
</organism>
<comment type="caution">
    <text evidence="1">The sequence shown here is derived from an EMBL/GenBank/DDBJ whole genome shotgun (WGS) entry which is preliminary data.</text>
</comment>
<gene>
    <name evidence="1" type="ORF">ACT17_06085</name>
</gene>
<dbReference type="RefSeq" id="WP_048895552.1">
    <property type="nucleotide sequence ID" value="NZ_LFOD01000003.1"/>
</dbReference>
<evidence type="ECO:0000313" key="1">
    <source>
        <dbReference type="EMBL" id="KMV19612.1"/>
    </source>
</evidence>
<dbReference type="PATRIC" id="fig|451644.5.peg.1240"/>
<accession>A0A0J8UFB1</accession>
<name>A0A0J8UFB1_9MYCO</name>
<dbReference type="Proteomes" id="UP000037594">
    <property type="component" value="Unassembled WGS sequence"/>
</dbReference>
<proteinExistence type="predicted"/>
<evidence type="ECO:0000313" key="2">
    <source>
        <dbReference type="Proteomes" id="UP000037594"/>
    </source>
</evidence>
<protein>
    <submittedName>
        <fullName evidence="1">Uncharacterized protein</fullName>
    </submittedName>
</protein>
<dbReference type="AlphaFoldDB" id="A0A0J8UFB1"/>
<reference evidence="1 2" key="1">
    <citation type="submission" date="2015-06" db="EMBL/GenBank/DDBJ databases">
        <title>Genome sequence of Mycobacterium conceptionense strain MLE.</title>
        <authorList>
            <person name="Greninger A.L."/>
            <person name="Cunningham G."/>
            <person name="Chiu C.Y."/>
            <person name="Miller S."/>
        </authorList>
    </citation>
    <scope>NUCLEOTIDE SEQUENCE [LARGE SCALE GENOMIC DNA]</scope>
    <source>
        <strain evidence="1 2">MLE</strain>
    </source>
</reference>
<sequence>MTTMVSNSTIDRTVKQLRAADPGQPLWHYRKQARAVMYLLDYDPAHAPAAARLHTELTADFPELSPEILAVVVRRARRAAKQHEAHVVIDGPTGFGRRAVALAYSRALVDAGVLTDPQLLDLLDGMPSGADTAAIEEAVRGTFARARTLGCAITLRGESLLSRSKAEAVDIGRALAATVPANNDVPVIVRADRFGTFDLFRSSASLTRTVAPWAVCILREVDAAAALRVLRRRLPADEKLVGSVRDEVRAALSRLTAFEWRDLGGLSAVHRLADRIGADPRPASDAAMDCLGRITEDVQRSRASQRKHRPALDSAVWDFGFDVYGTEAHLPIAGFESVCVDSRAPGKPDGARGVRNSQRVRTLADGLRRQGLPVVVWTDDAGVWQGFDGTVMVSDPAVYPEQYAETFSPEHHEFALVVDQPLLRAEDVDGFRNGTPGRLLIDAFARTPGRPVACAVLHASYDRAIGRASVHLAPTYGGRSPVFAGHSDRYTRPDPLPVGGVATVTLLERDLSLAVFPTESGSVAS</sequence>
<dbReference type="EMBL" id="LFOD01000003">
    <property type="protein sequence ID" value="KMV19612.1"/>
    <property type="molecule type" value="Genomic_DNA"/>
</dbReference>